<dbReference type="Gene3D" id="3.40.30.10">
    <property type="entry name" value="Glutaredoxin"/>
    <property type="match status" value="1"/>
</dbReference>
<dbReference type="Proteomes" id="UP000322454">
    <property type="component" value="Unassembled WGS sequence"/>
</dbReference>
<comment type="caution">
    <text evidence="5">The sequence shown here is derived from an EMBL/GenBank/DDBJ whole genome shotgun (WGS) entry which is preliminary data.</text>
</comment>
<reference evidence="5 6" key="1">
    <citation type="submission" date="2019-01" db="EMBL/GenBank/DDBJ databases">
        <title>Insights into ecological role of a new deltaproteobacterial order Candidatus Sinidesulfobacterales (Sva0485) by metagenomics and metatranscriptomics.</title>
        <authorList>
            <person name="Tan S."/>
            <person name="Liu J."/>
            <person name="Fang Y."/>
            <person name="Hedlund B."/>
            <person name="Lian Z.-H."/>
            <person name="Huang L.-Y."/>
            <person name="Li J.-T."/>
            <person name="Huang L.-N."/>
            <person name="Li W.-J."/>
            <person name="Jiang H.-C."/>
            <person name="Dong H.-L."/>
            <person name="Shu W.-S."/>
        </authorList>
    </citation>
    <scope>NUCLEOTIDE SEQUENCE [LARGE SCALE GENOMIC DNA]</scope>
    <source>
        <strain evidence="5">AP4</strain>
    </source>
</reference>
<dbReference type="PROSITE" id="PS51352">
    <property type="entry name" value="THIOREDOXIN_2"/>
    <property type="match status" value="1"/>
</dbReference>
<dbReference type="InterPro" id="IPR013740">
    <property type="entry name" value="Redoxin"/>
</dbReference>
<dbReference type="Pfam" id="PF08534">
    <property type="entry name" value="Redoxin"/>
    <property type="match status" value="1"/>
</dbReference>
<dbReference type="GO" id="GO:0030313">
    <property type="term" value="C:cell envelope"/>
    <property type="evidence" value="ECO:0007669"/>
    <property type="project" value="UniProtKB-SubCell"/>
</dbReference>
<keyword evidence="3" id="KW-0472">Membrane</keyword>
<gene>
    <name evidence="5" type="ORF">EVJ48_02080</name>
</gene>
<keyword evidence="3" id="KW-0812">Transmembrane</keyword>
<dbReference type="PANTHER" id="PTHR42852:SF13">
    <property type="entry name" value="PROTEIN DIPZ"/>
    <property type="match status" value="1"/>
</dbReference>
<evidence type="ECO:0000313" key="5">
    <source>
        <dbReference type="EMBL" id="RZV40103.1"/>
    </source>
</evidence>
<dbReference type="EMBL" id="SHMQ01000003">
    <property type="protein sequence ID" value="RZV40103.1"/>
    <property type="molecule type" value="Genomic_DNA"/>
</dbReference>
<dbReference type="SUPFAM" id="SSF52833">
    <property type="entry name" value="Thioredoxin-like"/>
    <property type="match status" value="1"/>
</dbReference>
<comment type="subcellular location">
    <subcellularLocation>
        <location evidence="1">Cell envelope</location>
    </subcellularLocation>
</comment>
<dbReference type="InterPro" id="IPR050553">
    <property type="entry name" value="Thioredoxin_ResA/DsbE_sf"/>
</dbReference>
<sequence>MGVLVMKNKSNKVKSFNKYKLWIIISAIILVVFAGSLVIIKNPDWFHLAGKALKINKSGNETFAPQFMVKSINYPNKILSLKKYRGHIILVNFFATWCPPCRAEMPRIEKFYKAHKSEGFRVIGLSVNNSGAEAVLNFFKHFDGGHITYPLAMANYGIEQAYGGINEIPQSFIIDKQGSIVAHFTGELSPGFLGYYFKKYNK</sequence>
<dbReference type="InterPro" id="IPR017937">
    <property type="entry name" value="Thioredoxin_CS"/>
</dbReference>
<dbReference type="AlphaFoldDB" id="A0A520XFZ0"/>
<evidence type="ECO:0000256" key="3">
    <source>
        <dbReference type="SAM" id="Phobius"/>
    </source>
</evidence>
<feature type="domain" description="Thioredoxin" evidence="4">
    <location>
        <begin position="58"/>
        <end position="202"/>
    </location>
</feature>
<organism evidence="5 6">
    <name type="scientific">Candidatus Acidulodesulfobacterium acidiphilum</name>
    <dbReference type="NCBI Taxonomy" id="2597224"/>
    <lineage>
        <taxon>Bacteria</taxon>
        <taxon>Deltaproteobacteria</taxon>
        <taxon>Candidatus Acidulodesulfobacterales</taxon>
        <taxon>Candidatus Acidulodesulfobacterium</taxon>
    </lineage>
</organism>
<evidence type="ECO:0000313" key="6">
    <source>
        <dbReference type="Proteomes" id="UP000322454"/>
    </source>
</evidence>
<name>A0A520XFZ0_9DELT</name>
<dbReference type="InterPro" id="IPR036249">
    <property type="entry name" value="Thioredoxin-like_sf"/>
</dbReference>
<evidence type="ECO:0000256" key="1">
    <source>
        <dbReference type="ARBA" id="ARBA00004196"/>
    </source>
</evidence>
<evidence type="ECO:0000259" key="4">
    <source>
        <dbReference type="PROSITE" id="PS51352"/>
    </source>
</evidence>
<protein>
    <submittedName>
        <fullName evidence="5">TlpA family protein disulfide reductase</fullName>
    </submittedName>
</protein>
<dbReference type="InterPro" id="IPR013766">
    <property type="entry name" value="Thioredoxin_domain"/>
</dbReference>
<dbReference type="PANTHER" id="PTHR42852">
    <property type="entry name" value="THIOL:DISULFIDE INTERCHANGE PROTEIN DSBE"/>
    <property type="match status" value="1"/>
</dbReference>
<dbReference type="PROSITE" id="PS00194">
    <property type="entry name" value="THIOREDOXIN_1"/>
    <property type="match status" value="1"/>
</dbReference>
<keyword evidence="2" id="KW-0201">Cytochrome c-type biogenesis</keyword>
<accession>A0A520XFZ0</accession>
<feature type="transmembrane region" description="Helical" evidence="3">
    <location>
        <begin position="21"/>
        <end position="40"/>
    </location>
</feature>
<keyword evidence="3" id="KW-1133">Transmembrane helix</keyword>
<dbReference type="CDD" id="cd02966">
    <property type="entry name" value="TlpA_like_family"/>
    <property type="match status" value="1"/>
</dbReference>
<dbReference type="GO" id="GO:0017004">
    <property type="term" value="P:cytochrome complex assembly"/>
    <property type="evidence" value="ECO:0007669"/>
    <property type="project" value="UniProtKB-KW"/>
</dbReference>
<evidence type="ECO:0000256" key="2">
    <source>
        <dbReference type="ARBA" id="ARBA00022748"/>
    </source>
</evidence>
<proteinExistence type="predicted"/>
<dbReference type="GO" id="GO:0016491">
    <property type="term" value="F:oxidoreductase activity"/>
    <property type="evidence" value="ECO:0007669"/>
    <property type="project" value="InterPro"/>
</dbReference>